<sequence>MSIFHIPNELLNQIIHFLCDKDKIFFLSTCKFYHKLKNFFKYDDNTYDYEKIKSLYYQDNIIYKKHTINHVFDIIPENISQLILGKDFYKNSFGNRFLSNEHIDYKKKDFWNEIIRKKIKHLTININDLVHFKYIGDTSITKMIITGDFNQLIPIQQGNECAASTWKEIINIIPDSITNLSFEHKPNNDIVSPPGLIIIGNTHKCKLLRIPINVDKLNLLGHKTYVLDEIPLMMELSYKIH</sequence>
<proteinExistence type="predicted"/>
<name>A0A6G6AC58_9VIRU</name>
<protein>
    <recommendedName>
        <fullName evidence="2">F-box and FNIp repeat-containing protein</fullName>
    </recommendedName>
</protein>
<evidence type="ECO:0000313" key="1">
    <source>
        <dbReference type="EMBL" id="QID06439.1"/>
    </source>
</evidence>
<dbReference type="EMBL" id="MN175499">
    <property type="protein sequence ID" value="QID06439.1"/>
    <property type="molecule type" value="Genomic_DNA"/>
</dbReference>
<reference evidence="1" key="1">
    <citation type="submission" date="2019-07" db="EMBL/GenBank/DDBJ databases">
        <title>The discovery of a new lineage B mimivirus raises questions about particles surface fibrils.</title>
        <authorList>
            <person name="Silva L.K.S."/>
            <person name="Rodrigues R.A.L."/>
            <person name="Andrade A.C.S.P."/>
            <person name="Hikida H."/>
            <person name="Andreani J."/>
            <person name="Levasseur A."/>
            <person name="La Scola B."/>
            <person name="Abrahao J.S."/>
        </authorList>
    </citation>
    <scope>NUCLEOTIDE SEQUENCE</scope>
    <source>
        <strain evidence="1">B60</strain>
    </source>
</reference>
<accession>A0A6G6AC58</accession>
<evidence type="ECO:0008006" key="2">
    <source>
        <dbReference type="Google" id="ProtNLM"/>
    </source>
</evidence>
<organism evidence="1">
    <name type="scientific">Borely moumouvirus</name>
    <dbReference type="NCBI Taxonomy" id="2712067"/>
    <lineage>
        <taxon>Viruses</taxon>
        <taxon>Varidnaviria</taxon>
        <taxon>Bamfordvirae</taxon>
        <taxon>Nucleocytoviricota</taxon>
        <taxon>Megaviricetes</taxon>
        <taxon>Imitervirales</taxon>
        <taxon>Mimiviridae</taxon>
        <taxon>Megamimivirinae</taxon>
        <taxon>Moumouvirus</taxon>
    </lineage>
</organism>